<feature type="transmembrane region" description="Helical" evidence="8">
    <location>
        <begin position="132"/>
        <end position="152"/>
    </location>
</feature>
<dbReference type="Proteomes" id="UP000494365">
    <property type="component" value="Unassembled WGS sequence"/>
</dbReference>
<keyword evidence="5 8" id="KW-0812">Transmembrane</keyword>
<evidence type="ECO:0000256" key="2">
    <source>
        <dbReference type="ARBA" id="ARBA00022448"/>
    </source>
</evidence>
<evidence type="ECO:0000256" key="6">
    <source>
        <dbReference type="ARBA" id="ARBA00022989"/>
    </source>
</evidence>
<dbReference type="EMBL" id="CADIKK010000003">
    <property type="protein sequence ID" value="CAB3779172.1"/>
    <property type="molecule type" value="Genomic_DNA"/>
</dbReference>
<name>A0A6S7CFX4_9BURK</name>
<dbReference type="PANTHER" id="PTHR32196:SF21">
    <property type="entry name" value="ABC TRANSPORTER PERMEASE PROTEIN YPHD-RELATED"/>
    <property type="match status" value="1"/>
</dbReference>
<protein>
    <submittedName>
        <fullName evidence="9">Ribose import permease protein RbsC</fullName>
    </submittedName>
</protein>
<dbReference type="Pfam" id="PF02653">
    <property type="entry name" value="BPD_transp_2"/>
    <property type="match status" value="1"/>
</dbReference>
<keyword evidence="2" id="KW-0813">Transport</keyword>
<feature type="transmembrane region" description="Helical" evidence="8">
    <location>
        <begin position="101"/>
        <end position="126"/>
    </location>
</feature>
<comment type="subcellular location">
    <subcellularLocation>
        <location evidence="1">Cell membrane</location>
        <topology evidence="1">Multi-pass membrane protein</topology>
    </subcellularLocation>
</comment>
<feature type="transmembrane region" description="Helical" evidence="8">
    <location>
        <begin position="279"/>
        <end position="298"/>
    </location>
</feature>
<feature type="transmembrane region" description="Helical" evidence="8">
    <location>
        <begin position="173"/>
        <end position="194"/>
    </location>
</feature>
<evidence type="ECO:0000256" key="7">
    <source>
        <dbReference type="ARBA" id="ARBA00023136"/>
    </source>
</evidence>
<keyword evidence="3" id="KW-1003">Cell membrane</keyword>
<feature type="transmembrane region" description="Helical" evidence="8">
    <location>
        <begin position="60"/>
        <end position="89"/>
    </location>
</feature>
<dbReference type="AlphaFoldDB" id="A0A6S7CFX4"/>
<dbReference type="CDD" id="cd06579">
    <property type="entry name" value="TM_PBP1_transp_AraH_like"/>
    <property type="match status" value="1"/>
</dbReference>
<keyword evidence="4" id="KW-0997">Cell inner membrane</keyword>
<keyword evidence="10" id="KW-1185">Reference proteome</keyword>
<dbReference type="GO" id="GO:0005886">
    <property type="term" value="C:plasma membrane"/>
    <property type="evidence" value="ECO:0007669"/>
    <property type="project" value="UniProtKB-SubCell"/>
</dbReference>
<dbReference type="GO" id="GO:0022857">
    <property type="term" value="F:transmembrane transporter activity"/>
    <property type="evidence" value="ECO:0007669"/>
    <property type="project" value="InterPro"/>
</dbReference>
<evidence type="ECO:0000313" key="9">
    <source>
        <dbReference type="EMBL" id="CAB3779172.1"/>
    </source>
</evidence>
<keyword evidence="6 8" id="KW-1133">Transmembrane helix</keyword>
<evidence type="ECO:0000256" key="1">
    <source>
        <dbReference type="ARBA" id="ARBA00004651"/>
    </source>
</evidence>
<proteinExistence type="predicted"/>
<sequence length="329" mass="34510">MTTFSTRLGGAKSGSAVQKFRRVVSENTVIFVFIAMLIIAGFVSNNFYDYSNILNILSQVSYLGVISCGMLLVIMIGGIDLSVGSMVALSSVVIAVCLEKYGFGLLTSLALGIAATCLAGFVSGLLVAKANIAAFVATLAMMTIVRGLALTVSGGRPIMIDNDFIANFAQSSVFGVPLPILVMLVFAFVTWFILQKTIVGRILIATGSNETSVVYSGIQVWFFKVFAYVFSGFACGISAVVLASRTGVGSPILGEGLELDAIAAVVIGGASLQGGRGRVLNTIVGVLILGVISNIMNLAGIPDYFQRIVKGLIIVAAVLTEGLRTRNRH</sequence>
<evidence type="ECO:0000313" key="10">
    <source>
        <dbReference type="Proteomes" id="UP000494365"/>
    </source>
</evidence>
<feature type="transmembrane region" description="Helical" evidence="8">
    <location>
        <begin position="28"/>
        <end position="48"/>
    </location>
</feature>
<feature type="transmembrane region" description="Helical" evidence="8">
    <location>
        <begin position="221"/>
        <end position="243"/>
    </location>
</feature>
<keyword evidence="7 8" id="KW-0472">Membrane</keyword>
<reference evidence="9 10" key="1">
    <citation type="submission" date="2020-04" db="EMBL/GenBank/DDBJ databases">
        <authorList>
            <person name="De Canck E."/>
        </authorList>
    </citation>
    <scope>NUCLEOTIDE SEQUENCE [LARGE SCALE GENOMIC DNA]</scope>
    <source>
        <strain evidence="9 10">LMG 28614</strain>
    </source>
</reference>
<dbReference type="InterPro" id="IPR001851">
    <property type="entry name" value="ABC_transp_permease"/>
</dbReference>
<dbReference type="PANTHER" id="PTHR32196">
    <property type="entry name" value="ABC TRANSPORTER PERMEASE PROTEIN YPHD-RELATED-RELATED"/>
    <property type="match status" value="1"/>
</dbReference>
<accession>A0A6S7CFX4</accession>
<evidence type="ECO:0000256" key="5">
    <source>
        <dbReference type="ARBA" id="ARBA00022692"/>
    </source>
</evidence>
<dbReference type="RefSeq" id="WP_217469092.1">
    <property type="nucleotide sequence ID" value="NZ_CADIKK010000003.1"/>
</dbReference>
<gene>
    <name evidence="9" type="primary">rbsC_2</name>
    <name evidence="9" type="ORF">LMG28614_00746</name>
</gene>
<evidence type="ECO:0000256" key="4">
    <source>
        <dbReference type="ARBA" id="ARBA00022519"/>
    </source>
</evidence>
<organism evidence="9 10">
    <name type="scientific">Paraburkholderia ultramafica</name>
    <dbReference type="NCBI Taxonomy" id="1544867"/>
    <lineage>
        <taxon>Bacteria</taxon>
        <taxon>Pseudomonadati</taxon>
        <taxon>Pseudomonadota</taxon>
        <taxon>Betaproteobacteria</taxon>
        <taxon>Burkholderiales</taxon>
        <taxon>Burkholderiaceae</taxon>
        <taxon>Paraburkholderia</taxon>
    </lineage>
</organism>
<evidence type="ECO:0000256" key="8">
    <source>
        <dbReference type="SAM" id="Phobius"/>
    </source>
</evidence>
<evidence type="ECO:0000256" key="3">
    <source>
        <dbReference type="ARBA" id="ARBA00022475"/>
    </source>
</evidence>